<sequence length="117" mass="13162">MDQLDQGYYPNPCLSVYVHPEAAQDSVNQIKQLDAHPNVFVCVAHDNGLFEKLPLLNTRPEKDINDWQAAGYKTNTRWAFLNELPKGDNPGRDVLVRGLQHADGSIIKWNGSEFVDA</sequence>
<dbReference type="EMBL" id="CAWUHC010000135">
    <property type="protein sequence ID" value="CAK7234951.1"/>
    <property type="molecule type" value="Genomic_DNA"/>
</dbReference>
<proteinExistence type="predicted"/>
<organism evidence="1 2">
    <name type="scientific">Sporothrix bragantina</name>
    <dbReference type="NCBI Taxonomy" id="671064"/>
    <lineage>
        <taxon>Eukaryota</taxon>
        <taxon>Fungi</taxon>
        <taxon>Dikarya</taxon>
        <taxon>Ascomycota</taxon>
        <taxon>Pezizomycotina</taxon>
        <taxon>Sordariomycetes</taxon>
        <taxon>Sordariomycetidae</taxon>
        <taxon>Ophiostomatales</taxon>
        <taxon>Ophiostomataceae</taxon>
        <taxon>Sporothrix</taxon>
    </lineage>
</organism>
<accession>A0ABP0CV84</accession>
<evidence type="ECO:0008006" key="3">
    <source>
        <dbReference type="Google" id="ProtNLM"/>
    </source>
</evidence>
<reference evidence="1 2" key="1">
    <citation type="submission" date="2024-01" db="EMBL/GenBank/DDBJ databases">
        <authorList>
            <person name="Allen C."/>
            <person name="Tagirdzhanova G."/>
        </authorList>
    </citation>
    <scope>NUCLEOTIDE SEQUENCE [LARGE SCALE GENOMIC DNA]</scope>
</reference>
<evidence type="ECO:0000313" key="2">
    <source>
        <dbReference type="Proteomes" id="UP001642406"/>
    </source>
</evidence>
<name>A0ABP0CV84_9PEZI</name>
<keyword evidence="2" id="KW-1185">Reference proteome</keyword>
<dbReference type="Proteomes" id="UP001642406">
    <property type="component" value="Unassembled WGS sequence"/>
</dbReference>
<gene>
    <name evidence="1" type="ORF">SBRCBS47491_009124</name>
</gene>
<protein>
    <recommendedName>
        <fullName evidence="3">Pyridoxamine 5'-phosphate oxidase putative domain-containing protein</fullName>
    </recommendedName>
</protein>
<comment type="caution">
    <text evidence="1">The sequence shown here is derived from an EMBL/GenBank/DDBJ whole genome shotgun (WGS) entry which is preliminary data.</text>
</comment>
<evidence type="ECO:0000313" key="1">
    <source>
        <dbReference type="EMBL" id="CAK7234951.1"/>
    </source>
</evidence>